<dbReference type="AlphaFoldDB" id="A0A4Y7TU90"/>
<comment type="caution">
    <text evidence="1">The sequence shown here is derived from an EMBL/GenBank/DDBJ whole genome shotgun (WGS) entry which is preliminary data.</text>
</comment>
<dbReference type="OrthoDB" id="3040823at2759"/>
<sequence>MSRPRISCQLVAEAKTGTIASLWALNDKITEETCSREVLDVVLMHIDPDLIAVLPANERPTTLHLNAARRGLAYTRAITTPARVCGKVIGLKSIFVTQVTTKLYEICIWSMYVLESFATLPGLVIHGMLELEHVYLWHADMLSEIIHLDDKILEGFVCERAFLKPLLDLWLGKPRQGQFAMRSTLEEVGHHALAEYIVAGGSEIQQQFLEAIVKRLRELPKPREGGCVVENILGLLGVAERIHSWNHTRQGLSLDWLSSKFPLYRSGVVEQFLEHIASLTRLLNESTLDVHVPRVYAEVLAVGVLPLMLELATFAPAGGQAPAFIAEICGNLGRYAYFPCVSKKQLTAIVYPNVVQDKVTKS</sequence>
<reference evidence="1 2" key="1">
    <citation type="journal article" date="2019" name="Nat. Ecol. Evol.">
        <title>Megaphylogeny resolves global patterns of mushroom evolution.</title>
        <authorList>
            <person name="Varga T."/>
            <person name="Krizsan K."/>
            <person name="Foldi C."/>
            <person name="Dima B."/>
            <person name="Sanchez-Garcia M."/>
            <person name="Sanchez-Ramirez S."/>
            <person name="Szollosi G.J."/>
            <person name="Szarkandi J.G."/>
            <person name="Papp V."/>
            <person name="Albert L."/>
            <person name="Andreopoulos W."/>
            <person name="Angelini C."/>
            <person name="Antonin V."/>
            <person name="Barry K.W."/>
            <person name="Bougher N.L."/>
            <person name="Buchanan P."/>
            <person name="Buyck B."/>
            <person name="Bense V."/>
            <person name="Catcheside P."/>
            <person name="Chovatia M."/>
            <person name="Cooper J."/>
            <person name="Damon W."/>
            <person name="Desjardin D."/>
            <person name="Finy P."/>
            <person name="Geml J."/>
            <person name="Haridas S."/>
            <person name="Hughes K."/>
            <person name="Justo A."/>
            <person name="Karasinski D."/>
            <person name="Kautmanova I."/>
            <person name="Kiss B."/>
            <person name="Kocsube S."/>
            <person name="Kotiranta H."/>
            <person name="LaButti K.M."/>
            <person name="Lechner B.E."/>
            <person name="Liimatainen K."/>
            <person name="Lipzen A."/>
            <person name="Lukacs Z."/>
            <person name="Mihaltcheva S."/>
            <person name="Morgado L.N."/>
            <person name="Niskanen T."/>
            <person name="Noordeloos M.E."/>
            <person name="Ohm R.A."/>
            <person name="Ortiz-Santana B."/>
            <person name="Ovrebo C."/>
            <person name="Racz N."/>
            <person name="Riley R."/>
            <person name="Savchenko A."/>
            <person name="Shiryaev A."/>
            <person name="Soop K."/>
            <person name="Spirin V."/>
            <person name="Szebenyi C."/>
            <person name="Tomsovsky M."/>
            <person name="Tulloss R.E."/>
            <person name="Uehling J."/>
            <person name="Grigoriev I.V."/>
            <person name="Vagvolgyi C."/>
            <person name="Papp T."/>
            <person name="Martin F.M."/>
            <person name="Miettinen O."/>
            <person name="Hibbett D.S."/>
            <person name="Nagy L.G."/>
        </authorList>
    </citation>
    <scope>NUCLEOTIDE SEQUENCE [LARGE SCALE GENOMIC DNA]</scope>
    <source>
        <strain evidence="1 2">FP101781</strain>
    </source>
</reference>
<evidence type="ECO:0000313" key="1">
    <source>
        <dbReference type="EMBL" id="TEB37747.1"/>
    </source>
</evidence>
<proteinExistence type="predicted"/>
<organism evidence="1 2">
    <name type="scientific">Coprinellus micaceus</name>
    <name type="common">Glistening ink-cap mushroom</name>
    <name type="synonym">Coprinus micaceus</name>
    <dbReference type="NCBI Taxonomy" id="71717"/>
    <lineage>
        <taxon>Eukaryota</taxon>
        <taxon>Fungi</taxon>
        <taxon>Dikarya</taxon>
        <taxon>Basidiomycota</taxon>
        <taxon>Agaricomycotina</taxon>
        <taxon>Agaricomycetes</taxon>
        <taxon>Agaricomycetidae</taxon>
        <taxon>Agaricales</taxon>
        <taxon>Agaricineae</taxon>
        <taxon>Psathyrellaceae</taxon>
        <taxon>Coprinellus</taxon>
    </lineage>
</organism>
<gene>
    <name evidence="1" type="ORF">FA13DRAFT_1809174</name>
</gene>
<evidence type="ECO:0000313" key="2">
    <source>
        <dbReference type="Proteomes" id="UP000298030"/>
    </source>
</evidence>
<accession>A0A4Y7TU90</accession>
<protein>
    <submittedName>
        <fullName evidence="1">Uncharacterized protein</fullName>
    </submittedName>
</protein>
<dbReference type="EMBL" id="QPFP01000003">
    <property type="protein sequence ID" value="TEB37747.1"/>
    <property type="molecule type" value="Genomic_DNA"/>
</dbReference>
<keyword evidence="2" id="KW-1185">Reference proteome</keyword>
<dbReference type="Proteomes" id="UP000298030">
    <property type="component" value="Unassembled WGS sequence"/>
</dbReference>
<name>A0A4Y7TU90_COPMI</name>